<organism evidence="11 12">
    <name type="scientific">Aquiluna borgnonia</name>
    <dbReference type="NCBI Taxonomy" id="2499157"/>
    <lineage>
        <taxon>Bacteria</taxon>
        <taxon>Bacillati</taxon>
        <taxon>Actinomycetota</taxon>
        <taxon>Actinomycetes</taxon>
        <taxon>Micrococcales</taxon>
        <taxon>Microbacteriaceae</taxon>
        <taxon>Luna cluster</taxon>
        <taxon>Luna-1 subcluster</taxon>
        <taxon>Aquiluna</taxon>
    </lineage>
</organism>
<evidence type="ECO:0000256" key="3">
    <source>
        <dbReference type="ARBA" id="ARBA00022806"/>
    </source>
</evidence>
<feature type="compositionally biased region" description="Low complexity" evidence="7">
    <location>
        <begin position="1"/>
        <end position="17"/>
    </location>
</feature>
<protein>
    <submittedName>
        <fullName evidence="11">DEAD/DEAH box helicase</fullName>
    </submittedName>
</protein>
<reference evidence="11 12" key="1">
    <citation type="submission" date="2020-05" db="EMBL/GenBank/DDBJ databases">
        <title>Aquirufa sp. strain 15G-AUS-rot a new Aquirufa species.</title>
        <authorList>
            <person name="Pitt A."/>
            <person name="Hahn M.W."/>
        </authorList>
    </citation>
    <scope>NUCLEOTIDE SEQUENCE [LARGE SCALE GENOMIC DNA]</scope>
    <source>
        <strain evidence="11 12">15G-AUS-rot</strain>
    </source>
</reference>
<evidence type="ECO:0000313" key="12">
    <source>
        <dbReference type="Proteomes" id="UP000501003"/>
    </source>
</evidence>
<evidence type="ECO:0000259" key="9">
    <source>
        <dbReference type="PROSITE" id="PS51194"/>
    </source>
</evidence>
<evidence type="ECO:0000256" key="4">
    <source>
        <dbReference type="ARBA" id="ARBA00022840"/>
    </source>
</evidence>
<feature type="domain" description="DEAD-box RNA helicase Q" evidence="10">
    <location>
        <begin position="152"/>
        <end position="180"/>
    </location>
</feature>
<dbReference type="PANTHER" id="PTHR47959:SF13">
    <property type="entry name" value="ATP-DEPENDENT RNA HELICASE RHLE"/>
    <property type="match status" value="1"/>
</dbReference>
<dbReference type="GO" id="GO:0005524">
    <property type="term" value="F:ATP binding"/>
    <property type="evidence" value="ECO:0007669"/>
    <property type="project" value="UniProtKB-KW"/>
</dbReference>
<dbReference type="SMART" id="SM00487">
    <property type="entry name" value="DEXDc"/>
    <property type="match status" value="1"/>
</dbReference>
<dbReference type="InterPro" id="IPR014014">
    <property type="entry name" value="RNA_helicase_DEAD_Q_motif"/>
</dbReference>
<evidence type="ECO:0000256" key="5">
    <source>
        <dbReference type="ARBA" id="ARBA00038437"/>
    </source>
</evidence>
<keyword evidence="4" id="KW-0067">ATP-binding</keyword>
<dbReference type="InterPro" id="IPR027417">
    <property type="entry name" value="P-loop_NTPase"/>
</dbReference>
<feature type="domain" description="Helicase ATP-binding" evidence="8">
    <location>
        <begin position="183"/>
        <end position="358"/>
    </location>
</feature>
<dbReference type="PROSITE" id="PS51192">
    <property type="entry name" value="HELICASE_ATP_BIND_1"/>
    <property type="match status" value="1"/>
</dbReference>
<evidence type="ECO:0000256" key="1">
    <source>
        <dbReference type="ARBA" id="ARBA00022741"/>
    </source>
</evidence>
<dbReference type="InterPro" id="IPR044742">
    <property type="entry name" value="DEAD/DEAH_RhlB"/>
</dbReference>
<dbReference type="InterPro" id="IPR050079">
    <property type="entry name" value="DEAD_box_RNA_helicase"/>
</dbReference>
<comment type="similarity">
    <text evidence="5">Belongs to the DEAD box helicase family.</text>
</comment>
<dbReference type="GO" id="GO:0003676">
    <property type="term" value="F:nucleic acid binding"/>
    <property type="evidence" value="ECO:0007669"/>
    <property type="project" value="InterPro"/>
</dbReference>
<evidence type="ECO:0000256" key="2">
    <source>
        <dbReference type="ARBA" id="ARBA00022801"/>
    </source>
</evidence>
<dbReference type="InterPro" id="IPR011545">
    <property type="entry name" value="DEAD/DEAH_box_helicase_dom"/>
</dbReference>
<dbReference type="PROSITE" id="PS51194">
    <property type="entry name" value="HELICASE_CTER"/>
    <property type="match status" value="1"/>
</dbReference>
<feature type="region of interest" description="Disordered" evidence="7">
    <location>
        <begin position="1"/>
        <end position="134"/>
    </location>
</feature>
<evidence type="ECO:0000259" key="10">
    <source>
        <dbReference type="PROSITE" id="PS51195"/>
    </source>
</evidence>
<evidence type="ECO:0000256" key="6">
    <source>
        <dbReference type="PROSITE-ProRule" id="PRU00552"/>
    </source>
</evidence>
<dbReference type="Pfam" id="PF00270">
    <property type="entry name" value="DEAD"/>
    <property type="match status" value="1"/>
</dbReference>
<accession>A0A7D4Q4P8</accession>
<keyword evidence="3 11" id="KW-0347">Helicase</keyword>
<feature type="compositionally biased region" description="Basic and acidic residues" evidence="7">
    <location>
        <begin position="28"/>
        <end position="42"/>
    </location>
</feature>
<keyword evidence="2" id="KW-0378">Hydrolase</keyword>
<dbReference type="AlphaFoldDB" id="A0A7D4Q4P8"/>
<dbReference type="Pfam" id="PF00271">
    <property type="entry name" value="Helicase_C"/>
    <property type="match status" value="1"/>
</dbReference>
<dbReference type="PANTHER" id="PTHR47959">
    <property type="entry name" value="ATP-DEPENDENT RNA HELICASE RHLE-RELATED"/>
    <property type="match status" value="1"/>
</dbReference>
<dbReference type="RefSeq" id="WP_173494026.1">
    <property type="nucleotide sequence ID" value="NZ_CP054056.1"/>
</dbReference>
<evidence type="ECO:0000259" key="8">
    <source>
        <dbReference type="PROSITE" id="PS51192"/>
    </source>
</evidence>
<dbReference type="PROSITE" id="PS51195">
    <property type="entry name" value="Q_MOTIF"/>
    <property type="match status" value="1"/>
</dbReference>
<dbReference type="Proteomes" id="UP000501003">
    <property type="component" value="Chromosome"/>
</dbReference>
<dbReference type="CDD" id="cd00268">
    <property type="entry name" value="DEADc"/>
    <property type="match status" value="1"/>
</dbReference>
<dbReference type="GO" id="GO:0005829">
    <property type="term" value="C:cytosol"/>
    <property type="evidence" value="ECO:0007669"/>
    <property type="project" value="TreeGrafter"/>
</dbReference>
<dbReference type="Gene3D" id="3.40.50.300">
    <property type="entry name" value="P-loop containing nucleotide triphosphate hydrolases"/>
    <property type="match status" value="2"/>
</dbReference>
<evidence type="ECO:0000256" key="7">
    <source>
        <dbReference type="SAM" id="MobiDB-lite"/>
    </source>
</evidence>
<proteinExistence type="inferred from homology"/>
<sequence length="583" mass="64291">MPKDFSAPSRASRPAAAGKKRAVAPKWESSRSEAPAKRDGRKGYASNKGDYVPKAERSFDPERKPRAAKDFDPERKPRASREFEADRKPRTTRDFDPSRKSYSSERPDRVARDNDRNRSFEGARAKSSTGKTFSQDVKLEKLESATEAASFATFQEMDLPERLTQELAKMGAAAPFPIQAATIPVAMAGRDVLGRGKTGSGKTIAFGVPLIAMLAAQGNQPRKPLKPKALVLAPTRELADQIDRTLSQLAKSVGFYTTTIYGGVPQFRQEQALKRGVDIAIATPGRLEDLMAQGLVDLSECERIVLDEADHMCELGFVEPVTRILEATGDSQKLLFSATLDKQVASLVKRFMPNPYVYEVPGEVNESSDIDHIVLTMEPKDRSQVFHRLVQGEGKSIVFVRTKATAEALSQSLNDAGVSTARLHGDLNQAQRTRNLERFTHGAARVMIATDLAARGIHVDDVKLVIQLDLPEEYKTYLHRAGRTGRAGRSGTVVSLVPLGRTRKVEGLLERADREAKYVHVTAGDKFVADLAGPIAPPPVVDSLDFGDSRFESTNKSAVKKNLRERHSGNKLYAAKDRRFRQR</sequence>
<dbReference type="GO" id="GO:0003724">
    <property type="term" value="F:RNA helicase activity"/>
    <property type="evidence" value="ECO:0007669"/>
    <property type="project" value="InterPro"/>
</dbReference>
<gene>
    <name evidence="11" type="ORF">HRU87_06090</name>
</gene>
<evidence type="ECO:0000313" key="11">
    <source>
        <dbReference type="EMBL" id="QKJ25729.1"/>
    </source>
</evidence>
<dbReference type="EMBL" id="CP054056">
    <property type="protein sequence ID" value="QKJ25729.1"/>
    <property type="molecule type" value="Genomic_DNA"/>
</dbReference>
<dbReference type="SUPFAM" id="SSF52540">
    <property type="entry name" value="P-loop containing nucleoside triphosphate hydrolases"/>
    <property type="match status" value="1"/>
</dbReference>
<dbReference type="InterPro" id="IPR001650">
    <property type="entry name" value="Helicase_C-like"/>
</dbReference>
<keyword evidence="1" id="KW-0547">Nucleotide-binding</keyword>
<dbReference type="InterPro" id="IPR014001">
    <property type="entry name" value="Helicase_ATP-bd"/>
</dbReference>
<dbReference type="GO" id="GO:0016787">
    <property type="term" value="F:hydrolase activity"/>
    <property type="evidence" value="ECO:0007669"/>
    <property type="project" value="UniProtKB-KW"/>
</dbReference>
<feature type="short sequence motif" description="Q motif" evidence="6">
    <location>
        <begin position="152"/>
        <end position="180"/>
    </location>
</feature>
<feature type="compositionally biased region" description="Basic and acidic residues" evidence="7">
    <location>
        <begin position="51"/>
        <end position="124"/>
    </location>
</feature>
<dbReference type="SMART" id="SM00490">
    <property type="entry name" value="HELICc"/>
    <property type="match status" value="1"/>
</dbReference>
<dbReference type="KEGG" id="aqg:HRU87_06090"/>
<keyword evidence="12" id="KW-1185">Reference proteome</keyword>
<feature type="domain" description="Helicase C-terminal" evidence="9">
    <location>
        <begin position="369"/>
        <end position="527"/>
    </location>
</feature>
<name>A0A7D4Q4P8_9MICO</name>
<dbReference type="CDD" id="cd18787">
    <property type="entry name" value="SF2_C_DEAD"/>
    <property type="match status" value="1"/>
</dbReference>